<feature type="region of interest" description="Interaction with histone H4 N-terminus" evidence="13">
    <location>
        <begin position="55"/>
        <end position="57"/>
    </location>
</feature>
<evidence type="ECO:0000256" key="1">
    <source>
        <dbReference type="ARBA" id="ARBA00004123"/>
    </source>
</evidence>
<feature type="binding site" evidence="13">
    <location>
        <begin position="248"/>
        <end position="254"/>
    </location>
    <ligand>
        <name>acetyl-CoA</name>
        <dbReference type="ChEBI" id="CHEBI:57288"/>
    </ligand>
</feature>
<evidence type="ECO:0000256" key="11">
    <source>
        <dbReference type="PIRNR" id="PIRNR038084"/>
    </source>
</evidence>
<dbReference type="EC" id="2.3.1.48" evidence="3 11"/>
<dbReference type="InterPro" id="IPR000182">
    <property type="entry name" value="GNAT_dom"/>
</dbReference>
<evidence type="ECO:0000256" key="2">
    <source>
        <dbReference type="ARBA" id="ARBA00010543"/>
    </source>
</evidence>
<dbReference type="GO" id="GO:0005737">
    <property type="term" value="C:cytoplasm"/>
    <property type="evidence" value="ECO:0007669"/>
    <property type="project" value="UniProtKB-SubCell"/>
</dbReference>
<dbReference type="PIRSF" id="PIRSF038084">
    <property type="entry name" value="HAT-B_cat"/>
    <property type="match status" value="1"/>
</dbReference>
<evidence type="ECO:0000256" key="3">
    <source>
        <dbReference type="ARBA" id="ARBA00013184"/>
    </source>
</evidence>
<comment type="function">
    <text evidence="11">Catalytic component of the histone acetylase B (HAT-B) complex. Has intrinsic substrate specificity that modifies lysine in recognition sequence GXGKXG. Involved in DNA double-strand break repair.</text>
</comment>
<dbReference type="GO" id="GO:0000781">
    <property type="term" value="C:chromosome, telomeric region"/>
    <property type="evidence" value="ECO:0007669"/>
    <property type="project" value="GOC"/>
</dbReference>
<dbReference type="GO" id="GO:0031509">
    <property type="term" value="P:subtelomeric heterochromatin formation"/>
    <property type="evidence" value="ECO:0007669"/>
    <property type="project" value="InterPro"/>
</dbReference>
<dbReference type="Pfam" id="PF10394">
    <property type="entry name" value="Hat1_N"/>
    <property type="match status" value="1"/>
</dbReference>
<dbReference type="InterPro" id="IPR017380">
    <property type="entry name" value="Hist_AcTrfase_B-typ_cat-su"/>
</dbReference>
<dbReference type="EMBL" id="LK023324">
    <property type="protein sequence ID" value="CDS07853.1"/>
    <property type="molecule type" value="Genomic_DNA"/>
</dbReference>
<evidence type="ECO:0000256" key="13">
    <source>
        <dbReference type="PIRSR" id="PIRSR038084-2"/>
    </source>
</evidence>
<dbReference type="OrthoDB" id="10253098at2759"/>
<evidence type="ECO:0000256" key="12">
    <source>
        <dbReference type="PIRSR" id="PIRSR038084-1"/>
    </source>
</evidence>
<feature type="domain" description="N-acetyltransferase" evidence="15">
    <location>
        <begin position="207"/>
        <end position="280"/>
    </location>
</feature>
<dbReference type="InterPro" id="IPR037113">
    <property type="entry name" value="Hat1_N_sf"/>
</dbReference>
<sequence>MDTAASAAHLAPWIAKTTENMEISLVRPNFGDAESTEPTTATTFEPSFTYPIYGEQEVVFGYKDLSIQLSYASGSLRLYPRVDYSAKYQSASGSSSSNSDQVHADDVFGMIKEYLPSDCIGNADDFTRVVLEDAKTFRPIGEKVHEYSREGDQGQDEHFEIYKASFSNPKFREYHQRMQLFVLLYIEGSSYIEDDDEKWEIYTIYRREHTGDSEMYHFVGYATVYPFFYWPENTRMRISQFLVLPPFQKQGHGSELYKTLYQIFMTRSEIKEITVEDPNEEFSDMRDKNDFRHLLNDKAFDGLKAPVPKKIIKELRKKYKLTERQIQRCIEMYLLSKVNKLNREDYKAFRLQVKQRLYLFNLDALQDMEPAEKKEKLHQTYEGVVEDYHRLLEMV</sequence>
<feature type="domain" description="Histone acetyl transferase HAT1 N-terminal" evidence="16">
    <location>
        <begin position="13"/>
        <end position="187"/>
    </location>
</feature>
<feature type="binding site" evidence="13">
    <location>
        <position position="279"/>
    </location>
    <ligand>
        <name>acetyl-CoA</name>
        <dbReference type="ChEBI" id="CHEBI:57288"/>
    </ligand>
</feature>
<evidence type="ECO:0000256" key="7">
    <source>
        <dbReference type="ARBA" id="ARBA00023204"/>
    </source>
</evidence>
<dbReference type="Gene3D" id="1.10.10.390">
    <property type="match status" value="1"/>
</dbReference>
<evidence type="ECO:0000256" key="5">
    <source>
        <dbReference type="ARBA" id="ARBA00022679"/>
    </source>
</evidence>
<gene>
    <name evidence="17" type="ORF">LRAMOSA01802</name>
</gene>
<dbReference type="GO" id="GO:0005634">
    <property type="term" value="C:nucleus"/>
    <property type="evidence" value="ECO:0007669"/>
    <property type="project" value="UniProtKB-SubCell"/>
</dbReference>
<organism evidence="17">
    <name type="scientific">Lichtheimia ramosa</name>
    <dbReference type="NCBI Taxonomy" id="688394"/>
    <lineage>
        <taxon>Eukaryota</taxon>
        <taxon>Fungi</taxon>
        <taxon>Fungi incertae sedis</taxon>
        <taxon>Mucoromycota</taxon>
        <taxon>Mucoromycotina</taxon>
        <taxon>Mucoromycetes</taxon>
        <taxon>Mucorales</taxon>
        <taxon>Lichtheimiaceae</taxon>
        <taxon>Lichtheimia</taxon>
    </lineage>
</organism>
<dbReference type="GO" id="GO:0004402">
    <property type="term" value="F:histone acetyltransferase activity"/>
    <property type="evidence" value="ECO:0007669"/>
    <property type="project" value="UniProtKB-UniRule"/>
</dbReference>
<keyword evidence="11" id="KW-0963">Cytoplasm</keyword>
<keyword evidence="7" id="KW-0234">DNA repair</keyword>
<keyword evidence="9 11" id="KW-0012">Acyltransferase</keyword>
<dbReference type="Gene3D" id="3.90.360.10">
    <property type="entry name" value="Histone acetyl transferase 1 (HAT1), N-terminal domain"/>
    <property type="match status" value="1"/>
</dbReference>
<evidence type="ECO:0000313" key="17">
    <source>
        <dbReference type="EMBL" id="CDS07853.1"/>
    </source>
</evidence>
<name>A0A077WKZ2_9FUNG</name>
<evidence type="ECO:0000256" key="14">
    <source>
        <dbReference type="PIRSR" id="PIRSR038084-3"/>
    </source>
</evidence>
<evidence type="ECO:0000256" key="8">
    <source>
        <dbReference type="ARBA" id="ARBA00023242"/>
    </source>
</evidence>
<keyword evidence="8 11" id="KW-0539">Nucleus</keyword>
<dbReference type="Pfam" id="PF21184">
    <property type="entry name" value="HAT1_C_fung"/>
    <property type="match status" value="1"/>
</dbReference>
<dbReference type="AlphaFoldDB" id="A0A077WKZ2"/>
<comment type="catalytic activity">
    <reaction evidence="10 11">
        <text>L-lysyl-[protein] + acetyl-CoA = N(6)-acetyl-L-lysyl-[protein] + CoA + H(+)</text>
        <dbReference type="Rhea" id="RHEA:45948"/>
        <dbReference type="Rhea" id="RHEA-COMP:9752"/>
        <dbReference type="Rhea" id="RHEA-COMP:10731"/>
        <dbReference type="ChEBI" id="CHEBI:15378"/>
        <dbReference type="ChEBI" id="CHEBI:29969"/>
        <dbReference type="ChEBI" id="CHEBI:57287"/>
        <dbReference type="ChEBI" id="CHEBI:57288"/>
        <dbReference type="ChEBI" id="CHEBI:61930"/>
        <dbReference type="EC" id="2.3.1.48"/>
    </reaction>
</comment>
<evidence type="ECO:0000259" key="15">
    <source>
        <dbReference type="Pfam" id="PF00583"/>
    </source>
</evidence>
<comment type="similarity">
    <text evidence="2 11">Belongs to the HAT1 family.</text>
</comment>
<dbReference type="GO" id="GO:0006281">
    <property type="term" value="P:DNA repair"/>
    <property type="evidence" value="ECO:0007669"/>
    <property type="project" value="UniProtKB-KW"/>
</dbReference>
<dbReference type="GO" id="GO:0042393">
    <property type="term" value="F:histone binding"/>
    <property type="evidence" value="ECO:0007669"/>
    <property type="project" value="InterPro"/>
</dbReference>
<dbReference type="InterPro" id="IPR013523">
    <property type="entry name" value="Hist_AcTrfase_HAT1_C"/>
</dbReference>
<feature type="active site" description="Proton donor/acceptor" evidence="12">
    <location>
        <position position="276"/>
    </location>
</feature>
<feature type="site" description="Interaction with histone H4 N-terminus" evidence="14">
    <location>
        <position position="199"/>
    </location>
</feature>
<evidence type="ECO:0000259" key="16">
    <source>
        <dbReference type="Pfam" id="PF10394"/>
    </source>
</evidence>
<accession>A0A077WKZ2</accession>
<feature type="region of interest" description="Interaction with histone H4 N-terminus" evidence="13">
    <location>
        <begin position="225"/>
        <end position="227"/>
    </location>
</feature>
<dbReference type="InterPro" id="IPR019467">
    <property type="entry name" value="Hat1_N"/>
</dbReference>
<dbReference type="Pfam" id="PF00583">
    <property type="entry name" value="Acetyltransf_1"/>
    <property type="match status" value="1"/>
</dbReference>
<dbReference type="Gene3D" id="3.40.630.30">
    <property type="match status" value="1"/>
</dbReference>
<reference evidence="17" key="1">
    <citation type="journal article" date="2014" name="Genome Announc.">
        <title>De novo whole-genome sequence and genome annotation of Lichtheimia ramosa.</title>
        <authorList>
            <person name="Linde J."/>
            <person name="Schwartze V."/>
            <person name="Binder U."/>
            <person name="Lass-Florl C."/>
            <person name="Voigt K."/>
            <person name="Horn F."/>
        </authorList>
    </citation>
    <scope>NUCLEOTIDE SEQUENCE</scope>
    <source>
        <strain evidence="17">JMRC FSU:6197</strain>
    </source>
</reference>
<dbReference type="CDD" id="cd04301">
    <property type="entry name" value="NAT_SF"/>
    <property type="match status" value="1"/>
</dbReference>
<comment type="subcellular location">
    <subcellularLocation>
        <location evidence="11">Cytoplasm</location>
    </subcellularLocation>
    <subcellularLocation>
        <location evidence="1 11">Nucleus</location>
    </subcellularLocation>
</comment>
<evidence type="ECO:0000256" key="6">
    <source>
        <dbReference type="ARBA" id="ARBA00022763"/>
    </source>
</evidence>
<protein>
    <recommendedName>
        <fullName evidence="4 11">Histone acetyltransferase type B catalytic subunit</fullName>
        <ecNumber evidence="3 11">2.3.1.48</ecNumber>
    </recommendedName>
</protein>
<keyword evidence="5 11" id="KW-0808">Transferase</keyword>
<evidence type="ECO:0000256" key="9">
    <source>
        <dbReference type="ARBA" id="ARBA00023315"/>
    </source>
</evidence>
<dbReference type="InterPro" id="IPR016181">
    <property type="entry name" value="Acyl_CoA_acyltransferase"/>
</dbReference>
<comment type="subunit">
    <text evidence="11">Component of the HAT-B complex composed of at least HAT1 and HAT2. The HAT-B complex binds to histone H4 tail.</text>
</comment>
<keyword evidence="6" id="KW-0227">DNA damage</keyword>
<proteinExistence type="inferred from homology"/>
<evidence type="ECO:0000256" key="4">
    <source>
        <dbReference type="ARBA" id="ARBA00021268"/>
    </source>
</evidence>
<dbReference type="SUPFAM" id="SSF55729">
    <property type="entry name" value="Acyl-CoA N-acyltransferases (Nat)"/>
    <property type="match status" value="1"/>
</dbReference>
<dbReference type="PANTHER" id="PTHR12046">
    <property type="entry name" value="HISTONE ACETYLTRANSFERASE TYPE B CATALYTIC SUBUNIT"/>
    <property type="match status" value="1"/>
</dbReference>
<evidence type="ECO:0000256" key="10">
    <source>
        <dbReference type="ARBA" id="ARBA00048017"/>
    </source>
</evidence>